<proteinExistence type="predicted"/>
<organism evidence="1">
    <name type="scientific">marine sediment metagenome</name>
    <dbReference type="NCBI Taxonomy" id="412755"/>
    <lineage>
        <taxon>unclassified sequences</taxon>
        <taxon>metagenomes</taxon>
        <taxon>ecological metagenomes</taxon>
    </lineage>
</organism>
<evidence type="ECO:0000313" key="1">
    <source>
        <dbReference type="EMBL" id="GAI49220.1"/>
    </source>
</evidence>
<name>X1QDX5_9ZZZZ</name>
<dbReference type="SUPFAM" id="SSF48452">
    <property type="entry name" value="TPR-like"/>
    <property type="match status" value="1"/>
</dbReference>
<sequence length="241" mass="27970">MDQCQYSEEKEYFSLMKQTIKCANKVLKEEENLWAEFYLGSSYTYQAVFQGFKKNYLETFKHGVKGGRILQGIIEKDSIFYDAYLGAGTYQYFWARAARYLPVLKLVGGDANEAIRKLHTAAEKSIYSKLTSKNSLVFIYGEEKNYNKADSIINSILLKYPGSRTLLWNKAELEFKNKNYLIAADLYTNLFSIYDTLNNKNYSNLAQCKLFIGKCFYELQEKDKAKEALKDVIGYKKHSKK</sequence>
<gene>
    <name evidence="1" type="ORF">S06H3_54218</name>
</gene>
<dbReference type="AlphaFoldDB" id="X1QDX5"/>
<protein>
    <recommendedName>
        <fullName evidence="2">Tetratricopeptide repeat protein</fullName>
    </recommendedName>
</protein>
<evidence type="ECO:0008006" key="2">
    <source>
        <dbReference type="Google" id="ProtNLM"/>
    </source>
</evidence>
<dbReference type="InterPro" id="IPR011990">
    <property type="entry name" value="TPR-like_helical_dom_sf"/>
</dbReference>
<accession>X1QDX5</accession>
<comment type="caution">
    <text evidence="1">The sequence shown here is derived from an EMBL/GenBank/DDBJ whole genome shotgun (WGS) entry which is preliminary data.</text>
</comment>
<reference evidence="1" key="1">
    <citation type="journal article" date="2014" name="Front. Microbiol.">
        <title>High frequency of phylogenetically diverse reductive dehalogenase-homologous genes in deep subseafloor sedimentary metagenomes.</title>
        <authorList>
            <person name="Kawai M."/>
            <person name="Futagami T."/>
            <person name="Toyoda A."/>
            <person name="Takaki Y."/>
            <person name="Nishi S."/>
            <person name="Hori S."/>
            <person name="Arai W."/>
            <person name="Tsubouchi T."/>
            <person name="Morono Y."/>
            <person name="Uchiyama I."/>
            <person name="Ito T."/>
            <person name="Fujiyama A."/>
            <person name="Inagaki F."/>
            <person name="Takami H."/>
        </authorList>
    </citation>
    <scope>NUCLEOTIDE SEQUENCE</scope>
    <source>
        <strain evidence="1">Expedition CK06-06</strain>
    </source>
</reference>
<dbReference type="EMBL" id="BARV01034653">
    <property type="protein sequence ID" value="GAI49220.1"/>
    <property type="molecule type" value="Genomic_DNA"/>
</dbReference>
<feature type="non-terminal residue" evidence="1">
    <location>
        <position position="241"/>
    </location>
</feature>
<dbReference type="Gene3D" id="1.25.40.10">
    <property type="entry name" value="Tetratricopeptide repeat domain"/>
    <property type="match status" value="1"/>
</dbReference>